<dbReference type="CDD" id="cd03457">
    <property type="entry name" value="intradiol_dioxygenase_like"/>
    <property type="match status" value="1"/>
</dbReference>
<dbReference type="PANTHER" id="PTHR34315">
    <property type="match status" value="1"/>
</dbReference>
<gene>
    <name evidence="3" type="ORF">AB675_8848</name>
</gene>
<organism evidence="3 4">
    <name type="scientific">Cyphellophora attinorum</name>
    <dbReference type="NCBI Taxonomy" id="1664694"/>
    <lineage>
        <taxon>Eukaryota</taxon>
        <taxon>Fungi</taxon>
        <taxon>Dikarya</taxon>
        <taxon>Ascomycota</taxon>
        <taxon>Pezizomycotina</taxon>
        <taxon>Eurotiomycetes</taxon>
        <taxon>Chaetothyriomycetidae</taxon>
        <taxon>Chaetothyriales</taxon>
        <taxon>Cyphellophoraceae</taxon>
        <taxon>Cyphellophora</taxon>
    </lineage>
</organism>
<dbReference type="InterPro" id="IPR015889">
    <property type="entry name" value="Intradiol_dOase_core"/>
</dbReference>
<dbReference type="Gene3D" id="2.60.130.10">
    <property type="entry name" value="Aromatic compound dioxygenase"/>
    <property type="match status" value="1"/>
</dbReference>
<evidence type="ECO:0000256" key="1">
    <source>
        <dbReference type="SAM" id="MobiDB-lite"/>
    </source>
</evidence>
<feature type="compositionally biased region" description="Gly residues" evidence="1">
    <location>
        <begin position="249"/>
        <end position="264"/>
    </location>
</feature>
<dbReference type="RefSeq" id="XP_017996188.1">
    <property type="nucleotide sequence ID" value="XM_018149330.1"/>
</dbReference>
<accession>A0A0N1NYT1</accession>
<dbReference type="SUPFAM" id="SSF49482">
    <property type="entry name" value="Aromatic compound dioxygenase"/>
    <property type="match status" value="1"/>
</dbReference>
<feature type="region of interest" description="Disordered" evidence="1">
    <location>
        <begin position="247"/>
        <end position="284"/>
    </location>
</feature>
<dbReference type="Pfam" id="PF00775">
    <property type="entry name" value="Dioxygenase_C"/>
    <property type="match status" value="1"/>
</dbReference>
<feature type="domain" description="Intradiol ring-cleavage dioxygenases" evidence="2">
    <location>
        <begin position="19"/>
        <end position="124"/>
    </location>
</feature>
<reference evidence="3 4" key="1">
    <citation type="submission" date="2015-06" db="EMBL/GenBank/DDBJ databases">
        <title>Draft genome of the ant-associated black yeast Phialophora attae CBS 131958.</title>
        <authorList>
            <person name="Moreno L.F."/>
            <person name="Stielow B.J."/>
            <person name="de Hoog S."/>
            <person name="Vicente V.A."/>
            <person name="Weiss V.A."/>
            <person name="de Vries M."/>
            <person name="Cruz L.M."/>
            <person name="Souza E.M."/>
        </authorList>
    </citation>
    <scope>NUCLEOTIDE SEQUENCE [LARGE SCALE GENOMIC DNA]</scope>
    <source>
        <strain evidence="3 4">CBS 131958</strain>
    </source>
</reference>
<dbReference type="VEuPathDB" id="FungiDB:AB675_8848"/>
<comment type="caution">
    <text evidence="3">The sequence shown here is derived from an EMBL/GenBank/DDBJ whole genome shotgun (WGS) entry which is preliminary data.</text>
</comment>
<dbReference type="GO" id="GO:0016702">
    <property type="term" value="F:oxidoreductase activity, acting on single donors with incorporation of molecular oxygen, incorporation of two atoms of oxygen"/>
    <property type="evidence" value="ECO:0007669"/>
    <property type="project" value="InterPro"/>
</dbReference>
<dbReference type="Proteomes" id="UP000038010">
    <property type="component" value="Unassembled WGS sequence"/>
</dbReference>
<evidence type="ECO:0000313" key="4">
    <source>
        <dbReference type="Proteomes" id="UP000038010"/>
    </source>
</evidence>
<dbReference type="GeneID" id="28741210"/>
<dbReference type="STRING" id="1664694.A0A0N1NYT1"/>
<dbReference type="PANTHER" id="PTHR34315:SF1">
    <property type="entry name" value="INTRADIOL RING-CLEAVAGE DIOXYGENASES DOMAIN-CONTAINING PROTEIN-RELATED"/>
    <property type="match status" value="1"/>
</dbReference>
<dbReference type="AlphaFoldDB" id="A0A0N1NYT1"/>
<dbReference type="InterPro" id="IPR000627">
    <property type="entry name" value="Intradiol_dOase_C"/>
</dbReference>
<dbReference type="GO" id="GO:0008199">
    <property type="term" value="F:ferric iron binding"/>
    <property type="evidence" value="ECO:0007669"/>
    <property type="project" value="InterPro"/>
</dbReference>
<sequence>MALFQDTSSCTLQTEVTQGPYYVNGELIRQNLTDGQDGVPLVLEIQIIDTSTCEPVPALFMDIWNCNSTGVYSGVIANGNGNSNDTGNLNTTFLRGIQQTDASGVVQFETIFPGHYTGRATHIHLLTHNQNSTTIRLNDTLLDANNSGPVHASHVGQLFFDQSLISEVEALEPYASNSQALTLSSEDMILASEGNATDPFVQYLLLGDSVQDGILAWISVGIDMTQSQEVTGATTYYETGGMANADKSMGGGPGGMADGSGGPPDGLNGSSQIGAMSPSGSSML</sequence>
<evidence type="ECO:0000259" key="2">
    <source>
        <dbReference type="Pfam" id="PF00775"/>
    </source>
</evidence>
<proteinExistence type="predicted"/>
<name>A0A0N1NYT1_9EURO</name>
<dbReference type="OrthoDB" id="121380at2759"/>
<protein>
    <recommendedName>
        <fullName evidence="2">Intradiol ring-cleavage dioxygenases domain-containing protein</fullName>
    </recommendedName>
</protein>
<evidence type="ECO:0000313" key="3">
    <source>
        <dbReference type="EMBL" id="KPI36225.1"/>
    </source>
</evidence>
<keyword evidence="4" id="KW-1185">Reference proteome</keyword>
<dbReference type="EMBL" id="LFJN01000033">
    <property type="protein sequence ID" value="KPI36225.1"/>
    <property type="molecule type" value="Genomic_DNA"/>
</dbReference>
<feature type="compositionally biased region" description="Polar residues" evidence="1">
    <location>
        <begin position="268"/>
        <end position="284"/>
    </location>
</feature>